<proteinExistence type="predicted"/>
<dbReference type="InterPro" id="IPR051713">
    <property type="entry name" value="T-cell_Activation_Regulation"/>
</dbReference>
<evidence type="ECO:0000256" key="6">
    <source>
        <dbReference type="ARBA" id="ARBA00023136"/>
    </source>
</evidence>
<comment type="caution">
    <text evidence="15">The sequence shown here is derived from an EMBL/GenBank/DDBJ whole genome shotgun (WGS) entry which is preliminary data.</text>
</comment>
<organism evidence="15 16">
    <name type="scientific">Bagarius yarrelli</name>
    <name type="common">Goonch</name>
    <name type="synonym">Bagrus yarrelli</name>
    <dbReference type="NCBI Taxonomy" id="175774"/>
    <lineage>
        <taxon>Eukaryota</taxon>
        <taxon>Metazoa</taxon>
        <taxon>Chordata</taxon>
        <taxon>Craniata</taxon>
        <taxon>Vertebrata</taxon>
        <taxon>Euteleostomi</taxon>
        <taxon>Actinopterygii</taxon>
        <taxon>Neopterygii</taxon>
        <taxon>Teleostei</taxon>
        <taxon>Ostariophysi</taxon>
        <taxon>Siluriformes</taxon>
        <taxon>Sisoridae</taxon>
        <taxon>Sisorinae</taxon>
        <taxon>Bagarius</taxon>
    </lineage>
</organism>
<dbReference type="Pfam" id="PF07686">
    <property type="entry name" value="V-set"/>
    <property type="match status" value="1"/>
</dbReference>
<protein>
    <recommendedName>
        <fullName evidence="14">Ig-like domain-containing protein</fullName>
    </recommendedName>
</protein>
<accession>A0A556TQY2</accession>
<dbReference type="GO" id="GO:0042130">
    <property type="term" value="P:negative regulation of T cell proliferation"/>
    <property type="evidence" value="ECO:0007669"/>
    <property type="project" value="TreeGrafter"/>
</dbReference>
<dbReference type="InterPro" id="IPR003598">
    <property type="entry name" value="Ig_sub2"/>
</dbReference>
<keyword evidence="10" id="KW-0393">Immunoglobulin domain</keyword>
<dbReference type="GO" id="GO:0071222">
    <property type="term" value="P:cellular response to lipopolysaccharide"/>
    <property type="evidence" value="ECO:0007669"/>
    <property type="project" value="TreeGrafter"/>
</dbReference>
<keyword evidence="3 12" id="KW-0812">Transmembrane</keyword>
<keyword evidence="5 12" id="KW-1133">Transmembrane helix</keyword>
<feature type="chain" id="PRO_5021816569" description="Ig-like domain-containing protein" evidence="13">
    <location>
        <begin position="18"/>
        <end position="535"/>
    </location>
</feature>
<dbReference type="OrthoDB" id="5985519at2759"/>
<dbReference type="CDD" id="cd00096">
    <property type="entry name" value="Ig"/>
    <property type="match status" value="1"/>
</dbReference>
<evidence type="ECO:0000256" key="12">
    <source>
        <dbReference type="SAM" id="Phobius"/>
    </source>
</evidence>
<dbReference type="InterPro" id="IPR007110">
    <property type="entry name" value="Ig-like_dom"/>
</dbReference>
<evidence type="ECO:0000256" key="4">
    <source>
        <dbReference type="ARBA" id="ARBA00022729"/>
    </source>
</evidence>
<dbReference type="SUPFAM" id="SSF48726">
    <property type="entry name" value="Immunoglobulin"/>
    <property type="match status" value="3"/>
</dbReference>
<dbReference type="PANTHER" id="PTHR25466:SF9">
    <property type="entry name" value="FIBRONECTIN TYPE-III DOMAIN-CONTAINING PROTEIN"/>
    <property type="match status" value="1"/>
</dbReference>
<evidence type="ECO:0000256" key="2">
    <source>
        <dbReference type="ARBA" id="ARBA00022475"/>
    </source>
</evidence>
<comment type="subcellular location">
    <subcellularLocation>
        <location evidence="1">Cell membrane</location>
        <topology evidence="1">Single-pass type I membrane protein</topology>
    </subcellularLocation>
</comment>
<evidence type="ECO:0000256" key="5">
    <source>
        <dbReference type="ARBA" id="ARBA00022989"/>
    </source>
</evidence>
<dbReference type="Gene3D" id="2.60.40.10">
    <property type="entry name" value="Immunoglobulins"/>
    <property type="match status" value="3"/>
</dbReference>
<dbReference type="SMART" id="SM00408">
    <property type="entry name" value="IGc2"/>
    <property type="match status" value="2"/>
</dbReference>
<evidence type="ECO:0000259" key="14">
    <source>
        <dbReference type="PROSITE" id="PS50835"/>
    </source>
</evidence>
<evidence type="ECO:0000256" key="8">
    <source>
        <dbReference type="ARBA" id="ARBA00023170"/>
    </source>
</evidence>
<dbReference type="GO" id="GO:0009897">
    <property type="term" value="C:external side of plasma membrane"/>
    <property type="evidence" value="ECO:0007669"/>
    <property type="project" value="TreeGrafter"/>
</dbReference>
<keyword evidence="2" id="KW-1003">Cell membrane</keyword>
<evidence type="ECO:0000256" key="1">
    <source>
        <dbReference type="ARBA" id="ARBA00004251"/>
    </source>
</evidence>
<keyword evidence="4 13" id="KW-0732">Signal</keyword>
<dbReference type="GO" id="GO:0007166">
    <property type="term" value="P:cell surface receptor signaling pathway"/>
    <property type="evidence" value="ECO:0007669"/>
    <property type="project" value="TreeGrafter"/>
</dbReference>
<gene>
    <name evidence="15" type="ORF">Baya_2909</name>
</gene>
<dbReference type="AlphaFoldDB" id="A0A556TQY2"/>
<feature type="domain" description="Ig-like" evidence="14">
    <location>
        <begin position="294"/>
        <end position="407"/>
    </location>
</feature>
<dbReference type="InterPro" id="IPR036179">
    <property type="entry name" value="Ig-like_dom_sf"/>
</dbReference>
<dbReference type="PANTHER" id="PTHR25466">
    <property type="entry name" value="T-LYMPHOCYTE ACTIVATION ANTIGEN"/>
    <property type="match status" value="1"/>
</dbReference>
<keyword evidence="16" id="KW-1185">Reference proteome</keyword>
<name>A0A556TQY2_BAGYA</name>
<sequence length="535" mass="60512">MPKYGLLLVLLLAKTLAMEDPEPIFKAVGETLEMGFCFGVDYIAVYRINEGEKLLLWNSSDLFSTPDDYKNRVDTSNGQHELLGFQLMHLKKSDSGVYLRECWVDGNRTNQHINYLYMCDKEIPSQELFLKNGSAVLECDISYSEHDNTSIKWFREVYPGYKTTLFLDTEKSLELTEEELKTVLQVQNNGFSLYISATGLEHNQNFFCLVVKRGQCKYFKNIQLPETNKPEMQSVYYAVGEKAVLSCTSEHLSEQTQHLKHWKTPFGEVSATTPLSEMFTSNSEGNGDTLLVIPSITINHSGEYACFSQIIVSEYYITVCSVLVSNNVQLNSGEKVIMACTLTKDESVNILWYRQIYPMESQLIYDSEDPSINLPADIMDRTHIDSNASLIINEVNEMDSGTYWCVVLLDTVEGDINESLGNVHEENDNIVYDSEWVDEDDNTEICIMKRVTKLKVHSKNLTRSNEDYSPNPKTEPETSPVIYAVIGGVLGILILGLIVLCVLKMRTGRSAVDSRRAEPRAQKRNPAVSAPLMSL</sequence>
<feature type="domain" description="Ig-like" evidence="14">
    <location>
        <begin position="134"/>
        <end position="210"/>
    </location>
</feature>
<evidence type="ECO:0000313" key="15">
    <source>
        <dbReference type="EMBL" id="TSK38493.1"/>
    </source>
</evidence>
<keyword evidence="7" id="KW-1015">Disulfide bond</keyword>
<dbReference type="PROSITE" id="PS50835">
    <property type="entry name" value="IG_LIKE"/>
    <property type="match status" value="2"/>
</dbReference>
<feature type="transmembrane region" description="Helical" evidence="12">
    <location>
        <begin position="481"/>
        <end position="503"/>
    </location>
</feature>
<feature type="compositionally biased region" description="Basic and acidic residues" evidence="11">
    <location>
        <begin position="512"/>
        <end position="521"/>
    </location>
</feature>
<dbReference type="GO" id="GO:0031295">
    <property type="term" value="P:T cell costimulation"/>
    <property type="evidence" value="ECO:0007669"/>
    <property type="project" value="TreeGrafter"/>
</dbReference>
<keyword evidence="6 12" id="KW-0472">Membrane</keyword>
<evidence type="ECO:0000256" key="11">
    <source>
        <dbReference type="SAM" id="MobiDB-lite"/>
    </source>
</evidence>
<evidence type="ECO:0000256" key="9">
    <source>
        <dbReference type="ARBA" id="ARBA00023180"/>
    </source>
</evidence>
<dbReference type="GO" id="GO:0006955">
    <property type="term" value="P:immune response"/>
    <property type="evidence" value="ECO:0007669"/>
    <property type="project" value="TreeGrafter"/>
</dbReference>
<dbReference type="InterPro" id="IPR013783">
    <property type="entry name" value="Ig-like_fold"/>
</dbReference>
<evidence type="ECO:0000256" key="10">
    <source>
        <dbReference type="ARBA" id="ARBA00023319"/>
    </source>
</evidence>
<evidence type="ECO:0000313" key="16">
    <source>
        <dbReference type="Proteomes" id="UP000319801"/>
    </source>
</evidence>
<evidence type="ECO:0000256" key="7">
    <source>
        <dbReference type="ARBA" id="ARBA00023157"/>
    </source>
</evidence>
<dbReference type="GO" id="GO:0042102">
    <property type="term" value="P:positive regulation of T cell proliferation"/>
    <property type="evidence" value="ECO:0007669"/>
    <property type="project" value="TreeGrafter"/>
</dbReference>
<keyword evidence="8" id="KW-0675">Receptor</keyword>
<dbReference type="InterPro" id="IPR003599">
    <property type="entry name" value="Ig_sub"/>
</dbReference>
<feature type="signal peptide" evidence="13">
    <location>
        <begin position="1"/>
        <end position="17"/>
    </location>
</feature>
<dbReference type="SMART" id="SM00409">
    <property type="entry name" value="IG"/>
    <property type="match status" value="3"/>
</dbReference>
<feature type="region of interest" description="Disordered" evidence="11">
    <location>
        <begin position="512"/>
        <end position="535"/>
    </location>
</feature>
<dbReference type="EMBL" id="VCAZ01000011">
    <property type="protein sequence ID" value="TSK38493.1"/>
    <property type="molecule type" value="Genomic_DNA"/>
</dbReference>
<dbReference type="Proteomes" id="UP000319801">
    <property type="component" value="Unassembled WGS sequence"/>
</dbReference>
<dbReference type="InterPro" id="IPR013106">
    <property type="entry name" value="Ig_V-set"/>
</dbReference>
<reference evidence="15 16" key="1">
    <citation type="journal article" date="2019" name="Genome Biol. Evol.">
        <title>Whole-Genome Sequencing of the Giant Devil Catfish, Bagarius yarrelli.</title>
        <authorList>
            <person name="Jiang W."/>
            <person name="Lv Y."/>
            <person name="Cheng L."/>
            <person name="Yang K."/>
            <person name="Chao B."/>
            <person name="Wang X."/>
            <person name="Li Y."/>
            <person name="Pan X."/>
            <person name="You X."/>
            <person name="Zhang Y."/>
            <person name="Yang J."/>
            <person name="Li J."/>
            <person name="Zhang X."/>
            <person name="Liu S."/>
            <person name="Sun C."/>
            <person name="Yang J."/>
            <person name="Shi Q."/>
        </authorList>
    </citation>
    <scope>NUCLEOTIDE SEQUENCE [LARGE SCALE GENOMIC DNA]</scope>
    <source>
        <strain evidence="15">JWS20170419001</strain>
        <tissue evidence="15">Muscle</tissue>
    </source>
</reference>
<keyword evidence="9" id="KW-0325">Glycoprotein</keyword>
<evidence type="ECO:0000256" key="3">
    <source>
        <dbReference type="ARBA" id="ARBA00022692"/>
    </source>
</evidence>
<evidence type="ECO:0000256" key="13">
    <source>
        <dbReference type="SAM" id="SignalP"/>
    </source>
</evidence>